<reference evidence="1" key="1">
    <citation type="submission" date="2018-02" db="EMBL/GenBank/DDBJ databases">
        <title>Rhizophora mucronata_Transcriptome.</title>
        <authorList>
            <person name="Meera S.P."/>
            <person name="Sreeshan A."/>
            <person name="Augustine A."/>
        </authorList>
    </citation>
    <scope>NUCLEOTIDE SEQUENCE</scope>
    <source>
        <tissue evidence="1">Leaf</tissue>
    </source>
</reference>
<name>A0A2P2PED7_RHIMU</name>
<proteinExistence type="predicted"/>
<evidence type="ECO:0000313" key="1">
    <source>
        <dbReference type="EMBL" id="MBX53108.1"/>
    </source>
</evidence>
<protein>
    <submittedName>
        <fullName evidence="1">Uncharacterized protein</fullName>
    </submittedName>
</protein>
<dbReference type="EMBL" id="GGEC01072624">
    <property type="protein sequence ID" value="MBX53108.1"/>
    <property type="molecule type" value="Transcribed_RNA"/>
</dbReference>
<dbReference type="AlphaFoldDB" id="A0A2P2PED7"/>
<accession>A0A2P2PED7</accession>
<sequence>MRSKSHLRLSILSHLTT</sequence>
<organism evidence="1">
    <name type="scientific">Rhizophora mucronata</name>
    <name type="common">Asiatic mangrove</name>
    <dbReference type="NCBI Taxonomy" id="61149"/>
    <lineage>
        <taxon>Eukaryota</taxon>
        <taxon>Viridiplantae</taxon>
        <taxon>Streptophyta</taxon>
        <taxon>Embryophyta</taxon>
        <taxon>Tracheophyta</taxon>
        <taxon>Spermatophyta</taxon>
        <taxon>Magnoliopsida</taxon>
        <taxon>eudicotyledons</taxon>
        <taxon>Gunneridae</taxon>
        <taxon>Pentapetalae</taxon>
        <taxon>rosids</taxon>
        <taxon>fabids</taxon>
        <taxon>Malpighiales</taxon>
        <taxon>Rhizophoraceae</taxon>
        <taxon>Rhizophora</taxon>
    </lineage>
</organism>